<evidence type="ECO:0000313" key="9">
    <source>
        <dbReference type="EMBL" id="HHQ16575.1"/>
    </source>
</evidence>
<comment type="caution">
    <text evidence="9">The sequence shown here is derived from an EMBL/GenBank/DDBJ whole genome shotgun (WGS) entry which is preliminary data.</text>
</comment>
<gene>
    <name evidence="9" type="ORF">ENM15_07170</name>
</gene>
<evidence type="ECO:0000259" key="8">
    <source>
        <dbReference type="PROSITE" id="PS51379"/>
    </source>
</evidence>
<keyword evidence="6" id="KW-0411">Iron-sulfur</keyword>
<keyword evidence="7" id="KW-0812">Transmembrane</keyword>
<evidence type="ECO:0000256" key="2">
    <source>
        <dbReference type="ARBA" id="ARBA00022485"/>
    </source>
</evidence>
<feature type="domain" description="4Fe-4S ferredoxin-type" evidence="8">
    <location>
        <begin position="254"/>
        <end position="283"/>
    </location>
</feature>
<evidence type="ECO:0000256" key="1">
    <source>
        <dbReference type="ARBA" id="ARBA00022448"/>
    </source>
</evidence>
<feature type="transmembrane region" description="Helical" evidence="7">
    <location>
        <begin position="180"/>
        <end position="206"/>
    </location>
</feature>
<dbReference type="PROSITE" id="PS00198">
    <property type="entry name" value="4FE4S_FER_1"/>
    <property type="match status" value="1"/>
</dbReference>
<dbReference type="EMBL" id="DRWR01000116">
    <property type="protein sequence ID" value="HHQ16575.1"/>
    <property type="molecule type" value="Genomic_DNA"/>
</dbReference>
<dbReference type="InterPro" id="IPR051684">
    <property type="entry name" value="Electron_Trans/Redox"/>
</dbReference>
<dbReference type="GO" id="GO:0051539">
    <property type="term" value="F:4 iron, 4 sulfur cluster binding"/>
    <property type="evidence" value="ECO:0007669"/>
    <property type="project" value="UniProtKB-KW"/>
</dbReference>
<keyword evidence="5" id="KW-0408">Iron</keyword>
<dbReference type="Pfam" id="PF00037">
    <property type="entry name" value="Fer4"/>
    <property type="match status" value="1"/>
</dbReference>
<name>A0A7V6CEA2_9BACT</name>
<protein>
    <submittedName>
        <fullName evidence="9">4Fe-4S binding protein</fullName>
    </submittedName>
</protein>
<keyword evidence="3" id="KW-0479">Metal-binding</keyword>
<organism evidence="9">
    <name type="scientific">Thermodesulfobacterium geofontis</name>
    <dbReference type="NCBI Taxonomy" id="1295609"/>
    <lineage>
        <taxon>Bacteria</taxon>
        <taxon>Pseudomonadati</taxon>
        <taxon>Thermodesulfobacteriota</taxon>
        <taxon>Thermodesulfobacteria</taxon>
        <taxon>Thermodesulfobacteriales</taxon>
        <taxon>Thermodesulfobacteriaceae</taxon>
        <taxon>Thermodesulfobacterium</taxon>
    </lineage>
</organism>
<accession>A0A7V6CEA2</accession>
<dbReference type="AlphaFoldDB" id="A0A7V6CEA2"/>
<evidence type="ECO:0000256" key="5">
    <source>
        <dbReference type="ARBA" id="ARBA00023004"/>
    </source>
</evidence>
<dbReference type="Gene3D" id="3.30.70.20">
    <property type="match status" value="1"/>
</dbReference>
<evidence type="ECO:0000256" key="7">
    <source>
        <dbReference type="SAM" id="Phobius"/>
    </source>
</evidence>
<dbReference type="PANTHER" id="PTHR30176">
    <property type="entry name" value="FERREDOXIN-TYPE PROTEIN NAPH"/>
    <property type="match status" value="1"/>
</dbReference>
<dbReference type="Pfam" id="PF12801">
    <property type="entry name" value="Fer4_5"/>
    <property type="match status" value="2"/>
</dbReference>
<evidence type="ECO:0000256" key="4">
    <source>
        <dbReference type="ARBA" id="ARBA00022982"/>
    </source>
</evidence>
<dbReference type="InterPro" id="IPR017896">
    <property type="entry name" value="4Fe4S_Fe-S-bd"/>
</dbReference>
<keyword evidence="7" id="KW-0472">Membrane</keyword>
<dbReference type="GO" id="GO:0046872">
    <property type="term" value="F:metal ion binding"/>
    <property type="evidence" value="ECO:0007669"/>
    <property type="project" value="UniProtKB-KW"/>
</dbReference>
<dbReference type="GO" id="GO:0005886">
    <property type="term" value="C:plasma membrane"/>
    <property type="evidence" value="ECO:0007669"/>
    <property type="project" value="TreeGrafter"/>
</dbReference>
<reference evidence="9" key="1">
    <citation type="journal article" date="2020" name="mSystems">
        <title>Genome- and Community-Level Interaction Insights into Carbon Utilization and Element Cycling Functions of Hydrothermarchaeota in Hydrothermal Sediment.</title>
        <authorList>
            <person name="Zhou Z."/>
            <person name="Liu Y."/>
            <person name="Xu W."/>
            <person name="Pan J."/>
            <person name="Luo Z.H."/>
            <person name="Li M."/>
        </authorList>
    </citation>
    <scope>NUCLEOTIDE SEQUENCE [LARGE SCALE GENOMIC DNA]</scope>
    <source>
        <strain evidence="9">SpSt-106</strain>
    </source>
</reference>
<keyword evidence="1" id="KW-0813">Transport</keyword>
<keyword evidence="2" id="KW-0004">4Fe-4S</keyword>
<dbReference type="SUPFAM" id="SSF54862">
    <property type="entry name" value="4Fe-4S ferredoxins"/>
    <property type="match status" value="1"/>
</dbReference>
<proteinExistence type="predicted"/>
<feature type="domain" description="4Fe-4S ferredoxin-type" evidence="8">
    <location>
        <begin position="229"/>
        <end position="251"/>
    </location>
</feature>
<feature type="transmembrane region" description="Helical" evidence="7">
    <location>
        <begin position="132"/>
        <end position="155"/>
    </location>
</feature>
<dbReference type="InterPro" id="IPR017900">
    <property type="entry name" value="4Fe4S_Fe_S_CS"/>
</dbReference>
<evidence type="ECO:0000256" key="6">
    <source>
        <dbReference type="ARBA" id="ARBA00023014"/>
    </source>
</evidence>
<keyword evidence="4" id="KW-0249">Electron transport</keyword>
<keyword evidence="7" id="KW-1133">Transmembrane helix</keyword>
<sequence>MRGRKRKWFQLVSTFIHNGYVGFLANSNIYTGFLKNLCGPGLNCHSCPASLFTCPLGILQNFLISIRILSWQVLIGSFFYILGFFLFFGLFLGRFICGWLCPFGFLQDLIYKIPFFKKQIKFPLHIENYLKFIFLIFFVILLPLFIVNEIGYGILWFCKYICPAGTIEAGYFNLLLQPSLFFLAGFIFYLKTFILILILILCLVNFRFFCKNLCPLGLIYGLFNKIGILRLSLIKNNCNSCKVCEKVCPVNLYLPEEINSIDCIRCLNCLKICPTKAIKLKIYKPYEISNYQT</sequence>
<dbReference type="PANTHER" id="PTHR30176:SF3">
    <property type="entry name" value="FERREDOXIN-TYPE PROTEIN NAPH"/>
    <property type="match status" value="1"/>
</dbReference>
<dbReference type="PROSITE" id="PS51379">
    <property type="entry name" value="4FE4S_FER_2"/>
    <property type="match status" value="2"/>
</dbReference>
<evidence type="ECO:0000256" key="3">
    <source>
        <dbReference type="ARBA" id="ARBA00022723"/>
    </source>
</evidence>
<feature type="transmembrane region" description="Helical" evidence="7">
    <location>
        <begin position="93"/>
        <end position="111"/>
    </location>
</feature>